<dbReference type="InterPro" id="IPR001173">
    <property type="entry name" value="Glyco_trans_2-like"/>
</dbReference>
<dbReference type="Gene3D" id="3.90.550.10">
    <property type="entry name" value="Spore Coat Polysaccharide Biosynthesis Protein SpsA, Chain A"/>
    <property type="match status" value="1"/>
</dbReference>
<keyword evidence="4" id="KW-1185">Reference proteome</keyword>
<dbReference type="PANTHER" id="PTHR43685">
    <property type="entry name" value="GLYCOSYLTRANSFERASE"/>
    <property type="match status" value="1"/>
</dbReference>
<dbReference type="InterPro" id="IPR050834">
    <property type="entry name" value="Glycosyltransf_2"/>
</dbReference>
<dbReference type="Proteomes" id="UP000541470">
    <property type="component" value="Unassembled WGS sequence"/>
</dbReference>
<organism evidence="3 4">
    <name type="scientific">Rhizobium terricola</name>
    <dbReference type="NCBI Taxonomy" id="2728849"/>
    <lineage>
        <taxon>Bacteria</taxon>
        <taxon>Pseudomonadati</taxon>
        <taxon>Pseudomonadota</taxon>
        <taxon>Alphaproteobacteria</taxon>
        <taxon>Hyphomicrobiales</taxon>
        <taxon>Rhizobiaceae</taxon>
        <taxon>Rhizobium/Agrobacterium group</taxon>
        <taxon>Rhizobium</taxon>
    </lineage>
</organism>
<accession>A0A7Y0FYE2</accession>
<dbReference type="GO" id="GO:0016740">
    <property type="term" value="F:transferase activity"/>
    <property type="evidence" value="ECO:0007669"/>
    <property type="project" value="UniProtKB-KW"/>
</dbReference>
<comment type="caution">
    <text evidence="3">The sequence shown here is derived from an EMBL/GenBank/DDBJ whole genome shotgun (WGS) entry which is preliminary data.</text>
</comment>
<dbReference type="EMBL" id="JABBGK010000007">
    <property type="protein sequence ID" value="NML76604.1"/>
    <property type="molecule type" value="Genomic_DNA"/>
</dbReference>
<name>A0A7Y0FYE2_9HYPH</name>
<evidence type="ECO:0000256" key="1">
    <source>
        <dbReference type="SAM" id="MobiDB-lite"/>
    </source>
</evidence>
<dbReference type="CDD" id="cd00761">
    <property type="entry name" value="Glyco_tranf_GTA_type"/>
    <property type="match status" value="1"/>
</dbReference>
<sequence length="334" mass="36429">MTVSTPDVSIIIAAFNAAGTIERAIASALGQEDVSLEVIVIDDCSTDGTRTVVAGFEDPRLRFVPLRENLGPGGARNAGIDIAEGRWIAILDADDTMRPDRLAHMIDKAEAGSAEIAVDNLAVVTADGNSRAMFDELDLATLPFLTLADFIGSNVLFRAEYNFGYMKPVFLKRFLNDHGLRFDESLRIGEDYMLLASALAVGGECVVCPGVGYLYSVTEGSISRALEVHHVEAMLAADATFLRRYRLDRKAFAAQHLRHRSLRQARSFLTLVDQLKRRSYTGALCTAILDPTALRHLRMPIAVRLRRLISAKGRPSGTPSKRHNPANGPHASKG</sequence>
<evidence type="ECO:0000313" key="3">
    <source>
        <dbReference type="EMBL" id="NML76604.1"/>
    </source>
</evidence>
<dbReference type="Pfam" id="PF00535">
    <property type="entry name" value="Glycos_transf_2"/>
    <property type="match status" value="1"/>
</dbReference>
<dbReference type="InterPro" id="IPR029044">
    <property type="entry name" value="Nucleotide-diphossugar_trans"/>
</dbReference>
<proteinExistence type="predicted"/>
<dbReference type="PANTHER" id="PTHR43685:SF2">
    <property type="entry name" value="GLYCOSYLTRANSFERASE 2-LIKE DOMAIN-CONTAINING PROTEIN"/>
    <property type="match status" value="1"/>
</dbReference>
<reference evidence="3 4" key="1">
    <citation type="submission" date="2020-04" db="EMBL/GenBank/DDBJ databases">
        <title>Rhizobium sp. S-51 isolated from soil.</title>
        <authorList>
            <person name="Dahal R.H."/>
        </authorList>
    </citation>
    <scope>NUCLEOTIDE SEQUENCE [LARGE SCALE GENOMIC DNA]</scope>
    <source>
        <strain evidence="3 4">S-51</strain>
    </source>
</reference>
<evidence type="ECO:0000313" key="4">
    <source>
        <dbReference type="Proteomes" id="UP000541470"/>
    </source>
</evidence>
<dbReference type="RefSeq" id="WP_169595178.1">
    <property type="nucleotide sequence ID" value="NZ_JABBGK010000007.1"/>
</dbReference>
<keyword evidence="3" id="KW-0808">Transferase</keyword>
<evidence type="ECO:0000259" key="2">
    <source>
        <dbReference type="Pfam" id="PF00535"/>
    </source>
</evidence>
<protein>
    <submittedName>
        <fullName evidence="3">Glycosyltransferase family 2 protein</fullName>
    </submittedName>
</protein>
<feature type="domain" description="Glycosyltransferase 2-like" evidence="2">
    <location>
        <begin position="9"/>
        <end position="171"/>
    </location>
</feature>
<feature type="region of interest" description="Disordered" evidence="1">
    <location>
        <begin position="312"/>
        <end position="334"/>
    </location>
</feature>
<dbReference type="SUPFAM" id="SSF53448">
    <property type="entry name" value="Nucleotide-diphospho-sugar transferases"/>
    <property type="match status" value="1"/>
</dbReference>
<gene>
    <name evidence="3" type="ORF">HHL25_20925</name>
</gene>
<dbReference type="AlphaFoldDB" id="A0A7Y0FYE2"/>